<dbReference type="Gene3D" id="1.10.10.10">
    <property type="entry name" value="Winged helix-like DNA-binding domain superfamily/Winged helix DNA-binding domain"/>
    <property type="match status" value="1"/>
</dbReference>
<keyword evidence="2" id="KW-0238">DNA-binding</keyword>
<dbReference type="SMART" id="SM00347">
    <property type="entry name" value="HTH_MARR"/>
    <property type="match status" value="1"/>
</dbReference>
<dbReference type="GO" id="GO:0003677">
    <property type="term" value="F:DNA binding"/>
    <property type="evidence" value="ECO:0007669"/>
    <property type="project" value="UniProtKB-KW"/>
</dbReference>
<dbReference type="PRINTS" id="PR00598">
    <property type="entry name" value="HTHMARR"/>
</dbReference>
<keyword evidence="3" id="KW-0804">Transcription</keyword>
<evidence type="ECO:0000259" key="4">
    <source>
        <dbReference type="PROSITE" id="PS50995"/>
    </source>
</evidence>
<gene>
    <name evidence="5" type="ORF">PM10SUCC1_02170</name>
</gene>
<keyword evidence="6" id="KW-1185">Reference proteome</keyword>
<dbReference type="PANTHER" id="PTHR42756:SF1">
    <property type="entry name" value="TRANSCRIPTIONAL REPRESSOR OF EMRAB OPERON"/>
    <property type="match status" value="1"/>
</dbReference>
<dbReference type="InterPro" id="IPR023187">
    <property type="entry name" value="Tscrpt_reg_MarR-type_CS"/>
</dbReference>
<evidence type="ECO:0000256" key="2">
    <source>
        <dbReference type="ARBA" id="ARBA00023125"/>
    </source>
</evidence>
<dbReference type="SUPFAM" id="SSF46785">
    <property type="entry name" value="Winged helix' DNA-binding domain"/>
    <property type="match status" value="1"/>
</dbReference>
<dbReference type="InterPro" id="IPR036390">
    <property type="entry name" value="WH_DNA-bd_sf"/>
</dbReference>
<accession>A0A9W6GJA8</accession>
<evidence type="ECO:0000313" key="6">
    <source>
        <dbReference type="Proteomes" id="UP001144471"/>
    </source>
</evidence>
<feature type="domain" description="HTH marR-type" evidence="4">
    <location>
        <begin position="2"/>
        <end position="134"/>
    </location>
</feature>
<proteinExistence type="predicted"/>
<dbReference type="EMBL" id="BSDY01000001">
    <property type="protein sequence ID" value="GLI54702.1"/>
    <property type="molecule type" value="Genomic_DNA"/>
</dbReference>
<name>A0A9W6GJA8_9FUSO</name>
<reference evidence="5" key="1">
    <citation type="submission" date="2022-12" db="EMBL/GenBank/DDBJ databases">
        <title>Reference genome sequencing for broad-spectrum identification of bacterial and archaeal isolates by mass spectrometry.</title>
        <authorList>
            <person name="Sekiguchi Y."/>
            <person name="Tourlousse D.M."/>
        </authorList>
    </citation>
    <scope>NUCLEOTIDE SEQUENCE</scope>
    <source>
        <strain evidence="5">10succ1</strain>
    </source>
</reference>
<dbReference type="GO" id="GO:0003700">
    <property type="term" value="F:DNA-binding transcription factor activity"/>
    <property type="evidence" value="ECO:0007669"/>
    <property type="project" value="InterPro"/>
</dbReference>
<dbReference type="RefSeq" id="WP_281832602.1">
    <property type="nucleotide sequence ID" value="NZ_BSDY01000001.1"/>
</dbReference>
<organism evidence="5 6">
    <name type="scientific">Propionigenium maris DSM 9537</name>
    <dbReference type="NCBI Taxonomy" id="1123000"/>
    <lineage>
        <taxon>Bacteria</taxon>
        <taxon>Fusobacteriati</taxon>
        <taxon>Fusobacteriota</taxon>
        <taxon>Fusobacteriia</taxon>
        <taxon>Fusobacteriales</taxon>
        <taxon>Fusobacteriaceae</taxon>
        <taxon>Propionigenium</taxon>
    </lineage>
</organism>
<dbReference type="Pfam" id="PF12802">
    <property type="entry name" value="MarR_2"/>
    <property type="match status" value="1"/>
</dbReference>
<sequence>MKKPIGKEINELARDIRKFLSSHLDKYSLGDGQFGILYELLHNEGVSQDELRKRRNVDKATIAKAVKKLIDHGYLYKERDANDKRAFCLYTTPKGRELKPEIERIIGMEQELLLRGSTPEEMEVFKRVMRRMTRNIEDYFEEGRSS</sequence>
<dbReference type="PROSITE" id="PS01117">
    <property type="entry name" value="HTH_MARR_1"/>
    <property type="match status" value="1"/>
</dbReference>
<dbReference type="InterPro" id="IPR000835">
    <property type="entry name" value="HTH_MarR-typ"/>
</dbReference>
<protein>
    <recommendedName>
        <fullName evidence="4">HTH marR-type domain-containing protein</fullName>
    </recommendedName>
</protein>
<keyword evidence="1" id="KW-0805">Transcription regulation</keyword>
<dbReference type="InterPro" id="IPR036388">
    <property type="entry name" value="WH-like_DNA-bd_sf"/>
</dbReference>
<dbReference type="Proteomes" id="UP001144471">
    <property type="component" value="Unassembled WGS sequence"/>
</dbReference>
<evidence type="ECO:0000256" key="1">
    <source>
        <dbReference type="ARBA" id="ARBA00023015"/>
    </source>
</evidence>
<dbReference type="GO" id="GO:0005737">
    <property type="term" value="C:cytoplasm"/>
    <property type="evidence" value="ECO:0007669"/>
    <property type="project" value="UniProtKB-SubCell"/>
</dbReference>
<dbReference type="AlphaFoldDB" id="A0A9W6GJA8"/>
<dbReference type="PROSITE" id="PS50995">
    <property type="entry name" value="HTH_MARR_2"/>
    <property type="match status" value="1"/>
</dbReference>
<comment type="caution">
    <text evidence="5">The sequence shown here is derived from an EMBL/GenBank/DDBJ whole genome shotgun (WGS) entry which is preliminary data.</text>
</comment>
<dbReference type="PANTHER" id="PTHR42756">
    <property type="entry name" value="TRANSCRIPTIONAL REGULATOR, MARR"/>
    <property type="match status" value="1"/>
</dbReference>
<evidence type="ECO:0000313" key="5">
    <source>
        <dbReference type="EMBL" id="GLI54702.1"/>
    </source>
</evidence>
<evidence type="ECO:0000256" key="3">
    <source>
        <dbReference type="ARBA" id="ARBA00023163"/>
    </source>
</evidence>